<dbReference type="PANTHER" id="PTHR33116">
    <property type="entry name" value="REVERSE TRANSCRIPTASE ZINC-BINDING DOMAIN-CONTAINING PROTEIN-RELATED-RELATED"/>
    <property type="match status" value="1"/>
</dbReference>
<accession>A0AA38SKJ3</accession>
<keyword evidence="4" id="KW-1185">Reference proteome</keyword>
<dbReference type="Pfam" id="PF13966">
    <property type="entry name" value="zf-RVT"/>
    <property type="match status" value="1"/>
</dbReference>
<evidence type="ECO:0000313" key="3">
    <source>
        <dbReference type="EMBL" id="KAJ9544078.1"/>
    </source>
</evidence>
<feature type="compositionally biased region" description="Basic and acidic residues" evidence="1">
    <location>
        <begin position="1375"/>
        <end position="1385"/>
    </location>
</feature>
<dbReference type="Gene3D" id="3.60.10.10">
    <property type="entry name" value="Endonuclease/exonuclease/phosphatase"/>
    <property type="match status" value="1"/>
</dbReference>
<dbReference type="SUPFAM" id="SSF56219">
    <property type="entry name" value="DNase I-like"/>
    <property type="match status" value="1"/>
</dbReference>
<feature type="compositionally biased region" description="Acidic residues" evidence="1">
    <location>
        <begin position="24"/>
        <end position="34"/>
    </location>
</feature>
<dbReference type="SUPFAM" id="SSF56672">
    <property type="entry name" value="DNA/RNA polymerases"/>
    <property type="match status" value="1"/>
</dbReference>
<feature type="region of interest" description="Disordered" evidence="1">
    <location>
        <begin position="9"/>
        <end position="46"/>
    </location>
</feature>
<dbReference type="PANTHER" id="PTHR33116:SF84">
    <property type="entry name" value="RNA-DIRECTED DNA POLYMERASE"/>
    <property type="match status" value="1"/>
</dbReference>
<reference evidence="3" key="1">
    <citation type="submission" date="2023-03" db="EMBL/GenBank/DDBJ databases">
        <title>Chromosome-scale reference genome and RAD-based genetic map of yellow starthistle (Centaurea solstitialis) reveal putative structural variation and QTLs associated with invader traits.</title>
        <authorList>
            <person name="Reatini B."/>
            <person name="Cang F.A."/>
            <person name="Jiang Q."/>
            <person name="Mckibben M.T.W."/>
            <person name="Barker M.S."/>
            <person name="Rieseberg L.H."/>
            <person name="Dlugosch K.M."/>
        </authorList>
    </citation>
    <scope>NUCLEOTIDE SEQUENCE</scope>
    <source>
        <strain evidence="3">CAN-66</strain>
        <tissue evidence="3">Leaf</tissue>
    </source>
</reference>
<feature type="domain" description="Reverse transcriptase" evidence="2">
    <location>
        <begin position="843"/>
        <end position="1095"/>
    </location>
</feature>
<dbReference type="Proteomes" id="UP001172457">
    <property type="component" value="Chromosome 6"/>
</dbReference>
<dbReference type="InterPro" id="IPR043502">
    <property type="entry name" value="DNA/RNA_pol_sf"/>
</dbReference>
<dbReference type="EMBL" id="JARYMX010000006">
    <property type="protein sequence ID" value="KAJ9544078.1"/>
    <property type="molecule type" value="Genomic_DNA"/>
</dbReference>
<evidence type="ECO:0000313" key="4">
    <source>
        <dbReference type="Proteomes" id="UP001172457"/>
    </source>
</evidence>
<dbReference type="Pfam" id="PF00078">
    <property type="entry name" value="RVT_1"/>
    <property type="match status" value="1"/>
</dbReference>
<feature type="region of interest" description="Disordered" evidence="1">
    <location>
        <begin position="1364"/>
        <end position="1385"/>
    </location>
</feature>
<dbReference type="PROSITE" id="PS50878">
    <property type="entry name" value="RT_POL"/>
    <property type="match status" value="1"/>
</dbReference>
<sequence>MEDAMDLIVSGASYLGEPDPTMVVEDDASEDEDNVSLSHDVQPEKGLATDNTETLRKSVFERLSVDDRLKLGPNDQPKRSFSDAVGPSGLTQASLEFFPLADKTRCQIKLPLELAKKASASFLTTVCGYFLGPRLQFATVKRYAKAQWGKFGFVDAMLNENGIFFFKFETVGGANQVAGLGSVMMSGVPFYLFPWDPTKGLSKPQHKSCPLWVKIHNIPLIAFIKEGISRIASALGVPTLMDACTTSMCDKAWGRPGFAKLLIDVWAVGELKKELEIVIPSLIGGDDMKVLLRVEYLWEPIQCSHCLVFGHKVTNCARANIVKSDKGKSPMVDDEGFQKVVKKKWIPKKTTGVGGGSTSASTIATNKVPAEEDKEARGDRILDGKDASVEPNVEVGVVPSSSEVQGNPKQKEGLNATVKQKEVRDLVRNFGLSFCALVETHVRVDVLPRIVVDVFGSWSWISNVHATDGGARILLAWDEGVCDIMVIESHAQFTHCFVKLRGGSGNCSFFITDVYGSNSMFKRKELWSRLRKARVLMGDKPWVVLGDFSSILFPHDGFGGCSRRNPSMEDFYHCVEDIEIFDINYSGIQYTWVQKPKGGDGLLRKLDKIMSNTSFLSLFDGSSAIFATRGLSDHACGILEIPATISLWKIRNLVGDVSVRVTKLRTELDAIQLVYDMDPTNPILIEDLAHVSLAYEQARNDELLYLKQRAKVRWLHDGDKTSKFFHQVVRERKNRNLLRSIMDSQGRYVYDEVVGALFVEPFRDFLGMRDPLVEPFLPNDFFHNSLSLSDSLHMIRPILDDEIKWALFNIGNDKAPGSDGYSSKFFKSAWNIVGRDVQVAVHNFFYSGKLLKELNHTLLCFIPKVPNATHVTNFRPISCCNVLYKKDLCADNILMAHELVAGYQRDIGQPRCAFKIDLRKAYDTVDWRFLLRMLQGFGFHPVFCNWIDQMLNTSSFSIALNGETFGFFKGARGLRQGDPISPYLFTIVMECFSMMLRQCIAEADDFRFHLGCDELAITHLCFADDLFVFTGGDLRSVEVVKRALDRFRLVSALEPNLSKSEVFFCNVSNETRAAILDYLPLNPGTFPIRYLGVPLSLVCLRVSDFAPLVNKVKVWIHDWKSKFLSFGGRKQLIVSVLQSMQLYWMKILDIRPSVREFFVYQVGSGVQVNAWSDTWLEAGSLSALIPYRRFTNEGFDSLSSVRDLIDTCNGVWPEVWVNMNPNAFSQPLPLASETSDVLRWKGVGDHRIEFSIKEVWRSLSGAFQSLPWTKYVWFKGHVPKHGFCMWTACHRRLPTQDRIGLKVTLRIYAVRYVKRVLILMTTYSLGVPILVTYGDVGVVGCGLFHLEGKEQKVIPEDETAVDCGLQASTGPDLGKGSDVETGKKT</sequence>
<dbReference type="InterPro" id="IPR026960">
    <property type="entry name" value="RVT-Znf"/>
</dbReference>
<organism evidence="3 4">
    <name type="scientific">Centaurea solstitialis</name>
    <name type="common">yellow star-thistle</name>
    <dbReference type="NCBI Taxonomy" id="347529"/>
    <lineage>
        <taxon>Eukaryota</taxon>
        <taxon>Viridiplantae</taxon>
        <taxon>Streptophyta</taxon>
        <taxon>Embryophyta</taxon>
        <taxon>Tracheophyta</taxon>
        <taxon>Spermatophyta</taxon>
        <taxon>Magnoliopsida</taxon>
        <taxon>eudicotyledons</taxon>
        <taxon>Gunneridae</taxon>
        <taxon>Pentapetalae</taxon>
        <taxon>asterids</taxon>
        <taxon>campanulids</taxon>
        <taxon>Asterales</taxon>
        <taxon>Asteraceae</taxon>
        <taxon>Carduoideae</taxon>
        <taxon>Cardueae</taxon>
        <taxon>Centaureinae</taxon>
        <taxon>Centaurea</taxon>
    </lineage>
</organism>
<dbReference type="InterPro" id="IPR000477">
    <property type="entry name" value="RT_dom"/>
</dbReference>
<name>A0AA38SKJ3_9ASTR</name>
<dbReference type="CDD" id="cd01650">
    <property type="entry name" value="RT_nLTR_like"/>
    <property type="match status" value="1"/>
</dbReference>
<evidence type="ECO:0000256" key="1">
    <source>
        <dbReference type="SAM" id="MobiDB-lite"/>
    </source>
</evidence>
<comment type="caution">
    <text evidence="3">The sequence shown here is derived from an EMBL/GenBank/DDBJ whole genome shotgun (WGS) entry which is preliminary data.</text>
</comment>
<dbReference type="InterPro" id="IPR036691">
    <property type="entry name" value="Endo/exonu/phosph_ase_sf"/>
</dbReference>
<protein>
    <recommendedName>
        <fullName evidence="2">Reverse transcriptase domain-containing protein</fullName>
    </recommendedName>
</protein>
<evidence type="ECO:0000259" key="2">
    <source>
        <dbReference type="PROSITE" id="PS50878"/>
    </source>
</evidence>
<proteinExistence type="predicted"/>
<gene>
    <name evidence="3" type="ORF">OSB04_023785</name>
</gene>